<dbReference type="PANTHER" id="PTHR47955">
    <property type="entry name" value="CYTOCHROME P450 FAMILY 71 PROTEIN"/>
    <property type="match status" value="1"/>
</dbReference>
<keyword evidence="4" id="KW-1133">Transmembrane helix</keyword>
<comment type="similarity">
    <text evidence="1">Belongs to the cytochrome P450 family.</text>
</comment>
<dbReference type="Pfam" id="PF00067">
    <property type="entry name" value="p450"/>
    <property type="match status" value="1"/>
</dbReference>
<sequence length="324" mass="36116">MDTLITIFLSLTTIFISIYYFIKKPSPASSPAPEPPSPAGRLPIIGHLHLLFLTGELPHHQLARLAAGLGSPVIKLQLGRVPTVVVSSAQLARYVLRVNDGVFANRPQLVAAQYLSFGCSDVTFSPYGPYWRQVRKICVTELLSPRRVHSFQQVRKEEVDRMVTAVAASSGKETDVSSLLFGLANDVLCRVAFGRRFVSGAGEGKKKELVGVLTETQELLAGFCLDDFFPGWESATSWITGYQKRLTRNLEDLKEVCDEIIGEHLMKRKDCGDDQEEEEEEEEDFVDVLLKVQRREDLVVPVTDDNLKALILVSILCDFTLSFN</sequence>
<keyword evidence="2" id="KW-0479">Metal-binding</keyword>
<dbReference type="PANTHER" id="PTHR47955:SF11">
    <property type="entry name" value="4-HYDROXYPHENYLACETALDEHYDE OXIME MONOOXYGENASE"/>
    <property type="match status" value="1"/>
</dbReference>
<feature type="transmembrane region" description="Helical" evidence="4">
    <location>
        <begin position="6"/>
        <end position="22"/>
    </location>
</feature>
<keyword evidence="4" id="KW-0812">Transmembrane</keyword>
<dbReference type="GO" id="GO:0020037">
    <property type="term" value="F:heme binding"/>
    <property type="evidence" value="ECO:0007669"/>
    <property type="project" value="InterPro"/>
</dbReference>
<reference evidence="5 6" key="1">
    <citation type="submission" date="2024-04" db="EMBL/GenBank/DDBJ databases">
        <authorList>
            <person name="Fracassetti M."/>
        </authorList>
    </citation>
    <scope>NUCLEOTIDE SEQUENCE [LARGE SCALE GENOMIC DNA]</scope>
</reference>
<protein>
    <submittedName>
        <fullName evidence="5">Uncharacterized protein</fullName>
    </submittedName>
</protein>
<evidence type="ECO:0000256" key="3">
    <source>
        <dbReference type="ARBA" id="ARBA00023004"/>
    </source>
</evidence>
<evidence type="ECO:0000256" key="1">
    <source>
        <dbReference type="ARBA" id="ARBA00010617"/>
    </source>
</evidence>
<evidence type="ECO:0000256" key="4">
    <source>
        <dbReference type="SAM" id="Phobius"/>
    </source>
</evidence>
<dbReference type="GO" id="GO:0005506">
    <property type="term" value="F:iron ion binding"/>
    <property type="evidence" value="ECO:0007669"/>
    <property type="project" value="InterPro"/>
</dbReference>
<keyword evidence="3" id="KW-0408">Iron</keyword>
<dbReference type="Gene3D" id="1.10.630.10">
    <property type="entry name" value="Cytochrome P450"/>
    <property type="match status" value="1"/>
</dbReference>
<dbReference type="InterPro" id="IPR001128">
    <property type="entry name" value="Cyt_P450"/>
</dbReference>
<dbReference type="AlphaFoldDB" id="A0AAV2CUF9"/>
<organism evidence="5 6">
    <name type="scientific">Linum trigynum</name>
    <dbReference type="NCBI Taxonomy" id="586398"/>
    <lineage>
        <taxon>Eukaryota</taxon>
        <taxon>Viridiplantae</taxon>
        <taxon>Streptophyta</taxon>
        <taxon>Embryophyta</taxon>
        <taxon>Tracheophyta</taxon>
        <taxon>Spermatophyta</taxon>
        <taxon>Magnoliopsida</taxon>
        <taxon>eudicotyledons</taxon>
        <taxon>Gunneridae</taxon>
        <taxon>Pentapetalae</taxon>
        <taxon>rosids</taxon>
        <taxon>fabids</taxon>
        <taxon>Malpighiales</taxon>
        <taxon>Linaceae</taxon>
        <taxon>Linum</taxon>
    </lineage>
</organism>
<evidence type="ECO:0000313" key="5">
    <source>
        <dbReference type="EMBL" id="CAL1359899.1"/>
    </source>
</evidence>
<dbReference type="GO" id="GO:0004497">
    <property type="term" value="F:monooxygenase activity"/>
    <property type="evidence" value="ECO:0007669"/>
    <property type="project" value="InterPro"/>
</dbReference>
<keyword evidence="4" id="KW-0472">Membrane</keyword>
<dbReference type="EMBL" id="OZ034814">
    <property type="protein sequence ID" value="CAL1359899.1"/>
    <property type="molecule type" value="Genomic_DNA"/>
</dbReference>
<dbReference type="SUPFAM" id="SSF48264">
    <property type="entry name" value="Cytochrome P450"/>
    <property type="match status" value="1"/>
</dbReference>
<gene>
    <name evidence="5" type="ORF">LTRI10_LOCUS7365</name>
</gene>
<name>A0AAV2CUF9_9ROSI</name>
<proteinExistence type="inferred from homology"/>
<evidence type="ECO:0000313" key="6">
    <source>
        <dbReference type="Proteomes" id="UP001497516"/>
    </source>
</evidence>
<dbReference type="Proteomes" id="UP001497516">
    <property type="component" value="Chromosome 10"/>
</dbReference>
<dbReference type="InterPro" id="IPR036396">
    <property type="entry name" value="Cyt_P450_sf"/>
</dbReference>
<dbReference type="GO" id="GO:0016705">
    <property type="term" value="F:oxidoreductase activity, acting on paired donors, with incorporation or reduction of molecular oxygen"/>
    <property type="evidence" value="ECO:0007669"/>
    <property type="project" value="InterPro"/>
</dbReference>
<keyword evidence="6" id="KW-1185">Reference proteome</keyword>
<evidence type="ECO:0000256" key="2">
    <source>
        <dbReference type="ARBA" id="ARBA00022723"/>
    </source>
</evidence>
<accession>A0AAV2CUF9</accession>